<reference evidence="1 2" key="1">
    <citation type="journal article" date="2021" name="BMC Genomics">
        <title>Datura genome reveals duplications of psychoactive alkaloid biosynthetic genes and high mutation rate following tissue culture.</title>
        <authorList>
            <person name="Rajewski A."/>
            <person name="Carter-House D."/>
            <person name="Stajich J."/>
            <person name="Litt A."/>
        </authorList>
    </citation>
    <scope>NUCLEOTIDE SEQUENCE [LARGE SCALE GENOMIC DNA]</scope>
    <source>
        <strain evidence="1">AR-01</strain>
    </source>
</reference>
<organism evidence="1 2">
    <name type="scientific">Datura stramonium</name>
    <name type="common">Jimsonweed</name>
    <name type="synonym">Common thornapple</name>
    <dbReference type="NCBI Taxonomy" id="4076"/>
    <lineage>
        <taxon>Eukaryota</taxon>
        <taxon>Viridiplantae</taxon>
        <taxon>Streptophyta</taxon>
        <taxon>Embryophyta</taxon>
        <taxon>Tracheophyta</taxon>
        <taxon>Spermatophyta</taxon>
        <taxon>Magnoliopsida</taxon>
        <taxon>eudicotyledons</taxon>
        <taxon>Gunneridae</taxon>
        <taxon>Pentapetalae</taxon>
        <taxon>asterids</taxon>
        <taxon>lamiids</taxon>
        <taxon>Solanales</taxon>
        <taxon>Solanaceae</taxon>
        <taxon>Solanoideae</taxon>
        <taxon>Datureae</taxon>
        <taxon>Datura</taxon>
    </lineage>
</organism>
<comment type="caution">
    <text evidence="1">The sequence shown here is derived from an EMBL/GenBank/DDBJ whole genome shotgun (WGS) entry which is preliminary data.</text>
</comment>
<accession>A0ABS8S9H6</accession>
<dbReference type="Proteomes" id="UP000823775">
    <property type="component" value="Unassembled WGS sequence"/>
</dbReference>
<evidence type="ECO:0000313" key="2">
    <source>
        <dbReference type="Proteomes" id="UP000823775"/>
    </source>
</evidence>
<name>A0ABS8S9H6_DATST</name>
<sequence length="103" mass="11483">MTVATSFIREVFLNVINTETYDEKIMTRDNQRGLLASVVSRMTPTCLYMMIVPSYKWDLTIKLTVGATPDLVDILTEVPSHVSDLGIRPVDDPSLTSPSSLLH</sequence>
<protein>
    <submittedName>
        <fullName evidence="1">Uncharacterized protein</fullName>
    </submittedName>
</protein>
<dbReference type="EMBL" id="JACEIK010000347">
    <property type="protein sequence ID" value="MCD7455471.1"/>
    <property type="molecule type" value="Genomic_DNA"/>
</dbReference>
<gene>
    <name evidence="1" type="ORF">HAX54_028273</name>
</gene>
<proteinExistence type="predicted"/>
<keyword evidence="2" id="KW-1185">Reference proteome</keyword>
<evidence type="ECO:0000313" key="1">
    <source>
        <dbReference type="EMBL" id="MCD7455471.1"/>
    </source>
</evidence>